<protein>
    <submittedName>
        <fullName evidence="2">Uncharacterized protein</fullName>
    </submittedName>
</protein>
<feature type="region of interest" description="Disordered" evidence="1">
    <location>
        <begin position="1"/>
        <end position="24"/>
    </location>
</feature>
<evidence type="ECO:0000313" key="2">
    <source>
        <dbReference type="EMBL" id="GJE92016.1"/>
    </source>
</evidence>
<name>A0A9P3GBV2_9APHY</name>
<organism evidence="2 3">
    <name type="scientific">Phanerochaete sordida</name>
    <dbReference type="NCBI Taxonomy" id="48140"/>
    <lineage>
        <taxon>Eukaryota</taxon>
        <taxon>Fungi</taxon>
        <taxon>Dikarya</taxon>
        <taxon>Basidiomycota</taxon>
        <taxon>Agaricomycotina</taxon>
        <taxon>Agaricomycetes</taxon>
        <taxon>Polyporales</taxon>
        <taxon>Phanerochaetaceae</taxon>
        <taxon>Phanerochaete</taxon>
    </lineage>
</organism>
<reference evidence="2 3" key="1">
    <citation type="submission" date="2021-08" db="EMBL/GenBank/DDBJ databases">
        <title>Draft Genome Sequence of Phanerochaete sordida strain YK-624.</title>
        <authorList>
            <person name="Mori T."/>
            <person name="Dohra H."/>
            <person name="Suzuki T."/>
            <person name="Kawagishi H."/>
            <person name="Hirai H."/>
        </authorList>
    </citation>
    <scope>NUCLEOTIDE SEQUENCE [LARGE SCALE GENOMIC DNA]</scope>
    <source>
        <strain evidence="2 3">YK-624</strain>
    </source>
</reference>
<evidence type="ECO:0000256" key="1">
    <source>
        <dbReference type="SAM" id="MobiDB-lite"/>
    </source>
</evidence>
<dbReference type="EMBL" id="BPQB01000024">
    <property type="protein sequence ID" value="GJE92016.1"/>
    <property type="molecule type" value="Genomic_DNA"/>
</dbReference>
<dbReference type="Proteomes" id="UP000703269">
    <property type="component" value="Unassembled WGS sequence"/>
</dbReference>
<gene>
    <name evidence="2" type="ORF">PsYK624_081690</name>
</gene>
<comment type="caution">
    <text evidence="2">The sequence shown here is derived from an EMBL/GenBank/DDBJ whole genome shotgun (WGS) entry which is preliminary data.</text>
</comment>
<keyword evidence="3" id="KW-1185">Reference proteome</keyword>
<dbReference type="AlphaFoldDB" id="A0A9P3GBV2"/>
<proteinExistence type="predicted"/>
<evidence type="ECO:0000313" key="3">
    <source>
        <dbReference type="Proteomes" id="UP000703269"/>
    </source>
</evidence>
<accession>A0A9P3GBV2</accession>
<sequence>MGDKSKARMSDDQNRECGHHTLNPERHSCKRLQYRASTATWSTPSSLSFNFFRPHPLPPSPKVAVCGRSSARAPAPPTSVRLLGSIHASMLLEALFYGSLLIRRDLSGKLGLFVGKEGVQSPAQHRLR</sequence>